<evidence type="ECO:0000256" key="1">
    <source>
        <dbReference type="SAM" id="Phobius"/>
    </source>
</evidence>
<keyword evidence="1" id="KW-1133">Transmembrane helix</keyword>
<sequence length="1056" mass="114185">MSALDPVTPAPHGMIAWMANNPVVANLIMVVVCVGGLMGLFQAKQEVFPEFELEYIQVSVPYPGASPAEVEQAVLLAIEEQTRALDGVKRVTATASEGSGSVLIETLRDADPDQVAVDVKNAVDRITTFPDEAEKPTVARVSNRRQVISLIISGDQPTASLHALAERARDGLLALDGVTQAEVSGVSDLEIHVEFSRARLEALGLTLNDVATRLRNASLELPAGQIETHAGSILVRMSNRAETGAELGDLIIHNAPGGHIVRLRDVATIRDDYANDHKAFYYNGKRAVMVTVYRVGDETPLGVSDVTRAYADTFRASLPPSVEVATWKDDSEKFRDRIDLLNRNARLGLILVVIVLALFLSPMLAFWVALGIPFSFLGAFMLMPTADLSINMVTLFAFIVTLGLVVDDAIVVGENIYAHMQRGDAPLKSAIRGAQEIAVPVGFSIVTTIVAFMPLFFVPGVMGKLFSLIPAIVVLVLVFSLLESFTVLPAHLGHSHRPAKEPTGAARLSYVVNRRLKRFIHGPYRTALLFCIRHRWSAIAFSVAMLLISASLVTSGKLAFHFFPKIEDDDVTVAIRMPFGADVSETVRIKDRMEQTARQAAEQLGGQQIIRNMFAKVGQASGGGRFGPTSGSGSHLASVEVTLLAPSDGGVRASEFSRVWRKLSGVPAGVTSLNFHHTAGPGAGSDVDVQLSGRDLPTLIDAASVLTKALGQFDQLMNVENAHDAGKPQYDFVVNAVGQSLGLTNRELANQLRASFYGAEALRTQRGRLELKVMTRLDEAERESLYDLDAMKIRTPDGGFAPLSVVADRVEGRGSTNIRREDGARVINVRAELAAGARSPRPVLEAVEQSVLPQILADHPGVKYEFVGSRRESGDTFENLGPNYMFALFVMYALLAAPFRSYIQPLIIMSVIPLGFVGAIWGHVIMGIDMSVVSLFGVIALSGVVVNDSLVLIHAANRLRHNGLTAQQAVLRAGMTRFRPILLTSLTTFFGLAPMILETSIQARFLIPMAISLGFGVMFATFIVLLVVPALYVMIENLRSLLSRISLTGAAKREAV</sequence>
<organism evidence="2 3">
    <name type="scientific">Magnetofaba australis IT-1</name>
    <dbReference type="NCBI Taxonomy" id="1434232"/>
    <lineage>
        <taxon>Bacteria</taxon>
        <taxon>Pseudomonadati</taxon>
        <taxon>Pseudomonadota</taxon>
        <taxon>Magnetococcia</taxon>
        <taxon>Magnetococcales</taxon>
        <taxon>Magnetococcaceae</taxon>
        <taxon>Magnetofaba</taxon>
    </lineage>
</organism>
<dbReference type="OrthoDB" id="174266at2"/>
<dbReference type="EMBL" id="LVJN01000018">
    <property type="protein sequence ID" value="OSM05145.1"/>
    <property type="molecule type" value="Genomic_DNA"/>
</dbReference>
<feature type="transmembrane region" description="Helical" evidence="1">
    <location>
        <begin position="906"/>
        <end position="926"/>
    </location>
</feature>
<dbReference type="SUPFAM" id="SSF82714">
    <property type="entry name" value="Multidrug efflux transporter AcrB TolC docking domain, DN and DC subdomains"/>
    <property type="match status" value="2"/>
</dbReference>
<feature type="transmembrane region" description="Helical" evidence="1">
    <location>
        <begin position="932"/>
        <end position="957"/>
    </location>
</feature>
<dbReference type="Gene3D" id="3.30.70.1430">
    <property type="entry name" value="Multidrug efflux transporter AcrB pore domain"/>
    <property type="match status" value="2"/>
</dbReference>
<evidence type="ECO:0000313" key="2">
    <source>
        <dbReference type="EMBL" id="OSM05145.1"/>
    </source>
</evidence>
<keyword evidence="3" id="KW-1185">Reference proteome</keyword>
<protein>
    <submittedName>
        <fullName evidence="2">Putative acriflavin resistance protein</fullName>
    </submittedName>
</protein>
<dbReference type="AlphaFoldDB" id="A0A1Y2K8M5"/>
<dbReference type="PANTHER" id="PTHR32063:SF33">
    <property type="entry name" value="RND SUPERFAMILY EFFLUX PUMP PERMEASE COMPONENT"/>
    <property type="match status" value="1"/>
</dbReference>
<dbReference type="Gene3D" id="3.30.2090.10">
    <property type="entry name" value="Multidrug efflux transporter AcrB TolC docking domain, DN and DC subdomains"/>
    <property type="match status" value="2"/>
</dbReference>
<dbReference type="PRINTS" id="PR00702">
    <property type="entry name" value="ACRIFLAVINRP"/>
</dbReference>
<evidence type="ECO:0000313" key="3">
    <source>
        <dbReference type="Proteomes" id="UP000194003"/>
    </source>
</evidence>
<dbReference type="PANTHER" id="PTHR32063">
    <property type="match status" value="1"/>
</dbReference>
<dbReference type="Gene3D" id="3.30.70.1320">
    <property type="entry name" value="Multidrug efflux transporter AcrB pore domain like"/>
    <property type="match status" value="1"/>
</dbReference>
<dbReference type="Pfam" id="PF00873">
    <property type="entry name" value="ACR_tran"/>
    <property type="match status" value="1"/>
</dbReference>
<comment type="caution">
    <text evidence="2">The sequence shown here is derived from an EMBL/GenBank/DDBJ whole genome shotgun (WGS) entry which is preliminary data.</text>
</comment>
<dbReference type="STRING" id="1434232.MAIT1_03297"/>
<feature type="transmembrane region" description="Helical" evidence="1">
    <location>
        <begin position="465"/>
        <end position="488"/>
    </location>
</feature>
<dbReference type="RefSeq" id="WP_085441781.1">
    <property type="nucleotide sequence ID" value="NZ_LVJN01000018.1"/>
</dbReference>
<feature type="transmembrane region" description="Helical" evidence="1">
    <location>
        <begin position="538"/>
        <end position="560"/>
    </location>
</feature>
<feature type="transmembrane region" description="Helical" evidence="1">
    <location>
        <begin position="978"/>
        <end position="997"/>
    </location>
</feature>
<dbReference type="SUPFAM" id="SSF82693">
    <property type="entry name" value="Multidrug efflux transporter AcrB pore domain, PN1, PN2, PC1 and PC2 subdomains"/>
    <property type="match status" value="2"/>
</dbReference>
<gene>
    <name evidence="2" type="ORF">MAIT1_03297</name>
</gene>
<dbReference type="SUPFAM" id="SSF82866">
    <property type="entry name" value="Multidrug efflux transporter AcrB transmembrane domain"/>
    <property type="match status" value="2"/>
</dbReference>
<dbReference type="Gene3D" id="3.30.70.1440">
    <property type="entry name" value="Multidrug efflux transporter AcrB pore domain"/>
    <property type="match status" value="1"/>
</dbReference>
<name>A0A1Y2K8M5_9PROT</name>
<dbReference type="Proteomes" id="UP000194003">
    <property type="component" value="Unassembled WGS sequence"/>
</dbReference>
<accession>A0A1Y2K8M5</accession>
<feature type="transmembrane region" description="Helical" evidence="1">
    <location>
        <begin position="437"/>
        <end position="459"/>
    </location>
</feature>
<keyword evidence="1" id="KW-0472">Membrane</keyword>
<dbReference type="Gene3D" id="1.20.1640.10">
    <property type="entry name" value="Multidrug efflux transporter AcrB transmembrane domain"/>
    <property type="match status" value="2"/>
</dbReference>
<feature type="transmembrane region" description="Helical" evidence="1">
    <location>
        <begin position="23"/>
        <end position="41"/>
    </location>
</feature>
<feature type="transmembrane region" description="Helical" evidence="1">
    <location>
        <begin position="390"/>
        <end position="417"/>
    </location>
</feature>
<dbReference type="InterPro" id="IPR027463">
    <property type="entry name" value="AcrB_DN_DC_subdom"/>
</dbReference>
<feature type="transmembrane region" description="Helical" evidence="1">
    <location>
        <begin position="347"/>
        <end position="370"/>
    </location>
</feature>
<dbReference type="GO" id="GO:0042910">
    <property type="term" value="F:xenobiotic transmembrane transporter activity"/>
    <property type="evidence" value="ECO:0007669"/>
    <property type="project" value="TreeGrafter"/>
</dbReference>
<reference evidence="2 3" key="1">
    <citation type="journal article" date="2016" name="BMC Genomics">
        <title>Combined genomic and structural analyses of a cultured magnetotactic bacterium reveals its niche adaptation to a dynamic environment.</title>
        <authorList>
            <person name="Araujo A.C."/>
            <person name="Morillo V."/>
            <person name="Cypriano J."/>
            <person name="Teixeira L.C."/>
            <person name="Leao P."/>
            <person name="Lyra S."/>
            <person name="Almeida L.G."/>
            <person name="Bazylinski D.A."/>
            <person name="Vasconcellos A.T."/>
            <person name="Abreu F."/>
            <person name="Lins U."/>
        </authorList>
    </citation>
    <scope>NUCLEOTIDE SEQUENCE [LARGE SCALE GENOMIC DNA]</scope>
    <source>
        <strain evidence="2 3">IT-1</strain>
    </source>
</reference>
<feature type="transmembrane region" description="Helical" evidence="1">
    <location>
        <begin position="880"/>
        <end position="899"/>
    </location>
</feature>
<dbReference type="GO" id="GO:0005886">
    <property type="term" value="C:plasma membrane"/>
    <property type="evidence" value="ECO:0007669"/>
    <property type="project" value="TreeGrafter"/>
</dbReference>
<feature type="transmembrane region" description="Helical" evidence="1">
    <location>
        <begin position="1009"/>
        <end position="1035"/>
    </location>
</feature>
<dbReference type="InterPro" id="IPR001036">
    <property type="entry name" value="Acrflvin-R"/>
</dbReference>
<proteinExistence type="predicted"/>
<keyword evidence="1" id="KW-0812">Transmembrane</keyword>